<feature type="domain" description="FANCL UBC-like" evidence="4">
    <location>
        <begin position="199"/>
        <end position="298"/>
    </location>
</feature>
<dbReference type="InterPro" id="IPR019162">
    <property type="entry name" value="FancL_WD-rpt_cont_dom"/>
</dbReference>
<dbReference type="CDD" id="cd23832">
    <property type="entry name" value="DRWD-C_FANCL"/>
    <property type="match status" value="1"/>
</dbReference>
<dbReference type="InterPro" id="IPR016135">
    <property type="entry name" value="UBQ-conjugating_enzyme/RWD"/>
</dbReference>
<dbReference type="GeneID" id="17326783"/>
<dbReference type="CDD" id="cd23786">
    <property type="entry name" value="ELF_FANCL"/>
    <property type="match status" value="1"/>
</dbReference>
<feature type="domain" description="Fanconi anemia complex subunit FancL WD-repeat containing" evidence="1">
    <location>
        <begin position="10"/>
        <end position="86"/>
    </location>
</feature>
<dbReference type="InterPro" id="IPR026850">
    <property type="entry name" value="FANCL_C"/>
</dbReference>
<evidence type="ECO:0000259" key="4">
    <source>
        <dbReference type="Pfam" id="PF18891"/>
    </source>
</evidence>
<dbReference type="InterPro" id="IPR013083">
    <property type="entry name" value="Znf_RING/FYVE/PHD"/>
</dbReference>
<dbReference type="InterPro" id="IPR026848">
    <property type="entry name" value="Fancl"/>
</dbReference>
<dbReference type="STRING" id="2769.R7QKV4"/>
<dbReference type="PhylomeDB" id="R7QKV4"/>
<dbReference type="GO" id="GO:0043240">
    <property type="term" value="C:Fanconi anaemia nuclear complex"/>
    <property type="evidence" value="ECO:0007669"/>
    <property type="project" value="InterPro"/>
</dbReference>
<protein>
    <recommendedName>
        <fullName evidence="7">RING-type domain-containing protein</fullName>
    </recommendedName>
</protein>
<dbReference type="OrthoDB" id="10263265at2759"/>
<accession>R7QKV4</accession>
<evidence type="ECO:0000313" key="5">
    <source>
        <dbReference type="EMBL" id="CDF39152.1"/>
    </source>
</evidence>
<dbReference type="RefSeq" id="XP_005719063.1">
    <property type="nucleotide sequence ID" value="XM_005719006.1"/>
</dbReference>
<dbReference type="GO" id="GO:0061630">
    <property type="term" value="F:ubiquitin protein ligase activity"/>
    <property type="evidence" value="ECO:0007669"/>
    <property type="project" value="TreeGrafter"/>
</dbReference>
<dbReference type="OMA" id="NRPFHAK"/>
<dbReference type="PANTHER" id="PTHR13206">
    <property type="entry name" value="UBIQUITIN LIGASE PROTEIN PHF9 FANCONI ANEMIA GROUP L PROTEIN"/>
    <property type="match status" value="1"/>
</dbReference>
<evidence type="ECO:0000259" key="3">
    <source>
        <dbReference type="Pfam" id="PF18890"/>
    </source>
</evidence>
<dbReference type="CDD" id="cd23831">
    <property type="entry name" value="DRWD-N_FANCL"/>
    <property type="match status" value="1"/>
</dbReference>
<dbReference type="SMART" id="SM01197">
    <property type="entry name" value="FANCL_C"/>
    <property type="match status" value="1"/>
</dbReference>
<dbReference type="CDD" id="cd16490">
    <property type="entry name" value="RING-CH-C4HC3_FANCL"/>
    <property type="match status" value="1"/>
</dbReference>
<name>R7QKV4_CHOCR</name>
<dbReference type="GO" id="GO:0036297">
    <property type="term" value="P:interstrand cross-link repair"/>
    <property type="evidence" value="ECO:0007669"/>
    <property type="project" value="InterPro"/>
</dbReference>
<feature type="domain" description="FANCL UBC-like" evidence="3">
    <location>
        <begin position="108"/>
        <end position="197"/>
    </location>
</feature>
<evidence type="ECO:0008006" key="7">
    <source>
        <dbReference type="Google" id="ProtNLM"/>
    </source>
</evidence>
<dbReference type="KEGG" id="ccp:CHC_T00000123001"/>
<dbReference type="AlphaFoldDB" id="R7QKV4"/>
<dbReference type="EMBL" id="HG002006">
    <property type="protein sequence ID" value="CDF39152.1"/>
    <property type="molecule type" value="Genomic_DNA"/>
</dbReference>
<evidence type="ECO:0000259" key="2">
    <source>
        <dbReference type="Pfam" id="PF11793"/>
    </source>
</evidence>
<dbReference type="Proteomes" id="UP000012073">
    <property type="component" value="Unassembled WGS sequence"/>
</dbReference>
<dbReference type="Gramene" id="CDF39152">
    <property type="protein sequence ID" value="CDF39152"/>
    <property type="gene ID" value="CHC_T00000123001"/>
</dbReference>
<dbReference type="InterPro" id="IPR044037">
    <property type="entry name" value="FANCL_d3"/>
</dbReference>
<dbReference type="Pfam" id="PF18891">
    <property type="entry name" value="FANCL_d3"/>
    <property type="match status" value="1"/>
</dbReference>
<dbReference type="Pfam" id="PF18890">
    <property type="entry name" value="FANCL_d2"/>
    <property type="match status" value="1"/>
</dbReference>
<evidence type="ECO:0000259" key="1">
    <source>
        <dbReference type="Pfam" id="PF09765"/>
    </source>
</evidence>
<dbReference type="PANTHER" id="PTHR13206:SF0">
    <property type="entry name" value="E3 UBIQUITIN-PROTEIN LIGASE FANCL"/>
    <property type="match status" value="1"/>
</dbReference>
<sequence>MMQTQMLRRMLDDFPCMSPSDARFQRFHGFITISEREFRVSISSDCTYLSTDKSLKSIISPCFQKVRERLKLALNAHEFLLELRDIAEHQIDATRTDKQSVEFGLPPAQFYEQLLTDISHMGWSCVASMSETMRALDLITRDAAGRTHSLNVSLPADYPKNPPKCVTNMPVEFEIQWGRDSTLISVLRQFEKLVAQYQDFFRTMEDLDKHAWVLEPEYPTTREVYRRVALGKTCSMRVEIDHRAPLKSFPEIRFLGSEAAIEPFKQRLNQNIQHWDMTGQSLVRQNLERVLEITLPLPVDKNAEDGEDSMLECGICYAYRLEESTPDVTCDLAECSKPYHRGCLVEWLRALPGTRESFGMITGNCVYCEESISVAVSAD</sequence>
<dbReference type="InterPro" id="IPR043003">
    <property type="entry name" value="FANCL_d3_sf"/>
</dbReference>
<dbReference type="InterPro" id="IPR043898">
    <property type="entry name" value="FANCL_d2"/>
</dbReference>
<dbReference type="GO" id="GO:0006513">
    <property type="term" value="P:protein monoubiquitination"/>
    <property type="evidence" value="ECO:0007669"/>
    <property type="project" value="TreeGrafter"/>
</dbReference>
<feature type="domain" description="FANCL C-terminal" evidence="2">
    <location>
        <begin position="311"/>
        <end position="376"/>
    </location>
</feature>
<dbReference type="Gene3D" id="3.10.110.20">
    <property type="entry name" value="RWD domain-like"/>
    <property type="match status" value="1"/>
</dbReference>
<keyword evidence="6" id="KW-1185">Reference proteome</keyword>
<evidence type="ECO:0000313" key="6">
    <source>
        <dbReference type="Proteomes" id="UP000012073"/>
    </source>
</evidence>
<proteinExistence type="predicted"/>
<dbReference type="Gene3D" id="3.10.110.10">
    <property type="entry name" value="Ubiquitin Conjugating Enzyme"/>
    <property type="match status" value="1"/>
</dbReference>
<dbReference type="Gene3D" id="3.30.40.10">
    <property type="entry name" value="Zinc/RING finger domain, C3HC4 (zinc finger)"/>
    <property type="match status" value="1"/>
</dbReference>
<gene>
    <name evidence="5" type="ORF">CHC_T00000123001</name>
</gene>
<dbReference type="Pfam" id="PF11793">
    <property type="entry name" value="FANCL_C"/>
    <property type="match status" value="1"/>
</dbReference>
<dbReference type="Pfam" id="PF09765">
    <property type="entry name" value="FANCL_d1"/>
    <property type="match status" value="1"/>
</dbReference>
<reference evidence="6" key="1">
    <citation type="journal article" date="2013" name="Proc. Natl. Acad. Sci. U.S.A.">
        <title>Genome structure and metabolic features in the red seaweed Chondrus crispus shed light on evolution of the Archaeplastida.</title>
        <authorList>
            <person name="Collen J."/>
            <person name="Porcel B."/>
            <person name="Carre W."/>
            <person name="Ball S.G."/>
            <person name="Chaparro C."/>
            <person name="Tonon T."/>
            <person name="Barbeyron T."/>
            <person name="Michel G."/>
            <person name="Noel B."/>
            <person name="Valentin K."/>
            <person name="Elias M."/>
            <person name="Artiguenave F."/>
            <person name="Arun A."/>
            <person name="Aury J.M."/>
            <person name="Barbosa-Neto J.F."/>
            <person name="Bothwell J.H."/>
            <person name="Bouget F.Y."/>
            <person name="Brillet L."/>
            <person name="Cabello-Hurtado F."/>
            <person name="Capella-Gutierrez S."/>
            <person name="Charrier B."/>
            <person name="Cladiere L."/>
            <person name="Cock J.M."/>
            <person name="Coelho S.M."/>
            <person name="Colleoni C."/>
            <person name="Czjzek M."/>
            <person name="Da Silva C."/>
            <person name="Delage L."/>
            <person name="Denoeud F."/>
            <person name="Deschamps P."/>
            <person name="Dittami S.M."/>
            <person name="Gabaldon T."/>
            <person name="Gachon C.M."/>
            <person name="Groisillier A."/>
            <person name="Herve C."/>
            <person name="Jabbari K."/>
            <person name="Katinka M."/>
            <person name="Kloareg B."/>
            <person name="Kowalczyk N."/>
            <person name="Labadie K."/>
            <person name="Leblanc C."/>
            <person name="Lopez P.J."/>
            <person name="McLachlan D.H."/>
            <person name="Meslet-Cladiere L."/>
            <person name="Moustafa A."/>
            <person name="Nehr Z."/>
            <person name="Nyvall Collen P."/>
            <person name="Panaud O."/>
            <person name="Partensky F."/>
            <person name="Poulain J."/>
            <person name="Rensing S.A."/>
            <person name="Rousvoal S."/>
            <person name="Samson G."/>
            <person name="Symeonidi A."/>
            <person name="Weissenbach J."/>
            <person name="Zambounis A."/>
            <person name="Wincker P."/>
            <person name="Boyen C."/>
        </authorList>
    </citation>
    <scope>NUCLEOTIDE SEQUENCE [LARGE SCALE GENOMIC DNA]</scope>
    <source>
        <strain evidence="6">cv. Stackhouse</strain>
    </source>
</reference>
<organism evidence="5 6">
    <name type="scientific">Chondrus crispus</name>
    <name type="common">Carrageen Irish moss</name>
    <name type="synonym">Polymorpha crispa</name>
    <dbReference type="NCBI Taxonomy" id="2769"/>
    <lineage>
        <taxon>Eukaryota</taxon>
        <taxon>Rhodophyta</taxon>
        <taxon>Florideophyceae</taxon>
        <taxon>Rhodymeniophycidae</taxon>
        <taxon>Gigartinales</taxon>
        <taxon>Gigartinaceae</taxon>
        <taxon>Chondrus</taxon>
    </lineage>
</organism>